<feature type="non-terminal residue" evidence="2">
    <location>
        <position position="1"/>
    </location>
</feature>
<name>A0A2K3L4E6_TRIPR</name>
<gene>
    <name evidence="2" type="ORF">L195_g029293</name>
</gene>
<reference evidence="2 3" key="2">
    <citation type="journal article" date="2017" name="Front. Plant Sci.">
        <title>Gene Classification and Mining of Molecular Markers Useful in Red Clover (Trifolium pratense) Breeding.</title>
        <authorList>
            <person name="Istvanek J."/>
            <person name="Dluhosova J."/>
            <person name="Dluhos P."/>
            <person name="Patkova L."/>
            <person name="Nedelnik J."/>
            <person name="Repkova J."/>
        </authorList>
    </citation>
    <scope>NUCLEOTIDE SEQUENCE [LARGE SCALE GENOMIC DNA]</scope>
    <source>
        <strain evidence="3">cv. Tatra</strain>
        <tissue evidence="2">Young leaves</tissue>
    </source>
</reference>
<dbReference type="InterPro" id="IPR053168">
    <property type="entry name" value="Glutamic_endopeptidase"/>
</dbReference>
<sequence>DPKDGNWWFALGSTVIGYWPSSLFPKLKDTAHSIHFGGEIVNEKITGSHTSTQMGSGHFAEEREGKAAYIRNLEVVNTDHLLHPLTEQPQFFVLEPNCYNIKGESSEKWGQYFFYGGPGRNEKCP</sequence>
<evidence type="ECO:0000259" key="1">
    <source>
        <dbReference type="PROSITE" id="PS52045"/>
    </source>
</evidence>
<dbReference type="PROSITE" id="PS52045">
    <property type="entry name" value="NEPROSIN_PEP_CD"/>
    <property type="match status" value="1"/>
</dbReference>
<evidence type="ECO:0000313" key="3">
    <source>
        <dbReference type="Proteomes" id="UP000236291"/>
    </source>
</evidence>
<dbReference type="PANTHER" id="PTHR31589">
    <property type="entry name" value="PROTEIN, PUTATIVE (DUF239)-RELATED-RELATED"/>
    <property type="match status" value="1"/>
</dbReference>
<dbReference type="AlphaFoldDB" id="A0A2K3L4E6"/>
<accession>A0A2K3L4E6</accession>
<comment type="caution">
    <text evidence="2">The sequence shown here is derived from an EMBL/GenBank/DDBJ whole genome shotgun (WGS) entry which is preliminary data.</text>
</comment>
<evidence type="ECO:0000313" key="2">
    <source>
        <dbReference type="EMBL" id="PNX73393.1"/>
    </source>
</evidence>
<proteinExistence type="predicted"/>
<feature type="domain" description="Neprosin PEP catalytic" evidence="1">
    <location>
        <begin position="1"/>
        <end position="125"/>
    </location>
</feature>
<dbReference type="InterPro" id="IPR004314">
    <property type="entry name" value="Neprosin"/>
</dbReference>
<dbReference type="STRING" id="57577.A0A2K3L4E6"/>
<dbReference type="Proteomes" id="UP000236291">
    <property type="component" value="Unassembled WGS sequence"/>
</dbReference>
<dbReference type="PANTHER" id="PTHR31589:SF175">
    <property type="entry name" value="CARBOXYL-TERMINAL PEPTIDASE"/>
    <property type="match status" value="1"/>
</dbReference>
<dbReference type="EMBL" id="ASHM01025974">
    <property type="protein sequence ID" value="PNX73393.1"/>
    <property type="molecule type" value="Genomic_DNA"/>
</dbReference>
<protein>
    <submittedName>
        <fullName evidence="2">Carboxyl-terminal peptidase</fullName>
    </submittedName>
</protein>
<reference evidence="2 3" key="1">
    <citation type="journal article" date="2014" name="Am. J. Bot.">
        <title>Genome assembly and annotation for red clover (Trifolium pratense; Fabaceae).</title>
        <authorList>
            <person name="Istvanek J."/>
            <person name="Jaros M."/>
            <person name="Krenek A."/>
            <person name="Repkova J."/>
        </authorList>
    </citation>
    <scope>NUCLEOTIDE SEQUENCE [LARGE SCALE GENOMIC DNA]</scope>
    <source>
        <strain evidence="3">cv. Tatra</strain>
        <tissue evidence="2">Young leaves</tissue>
    </source>
</reference>
<dbReference type="Pfam" id="PF03080">
    <property type="entry name" value="Neprosin"/>
    <property type="match status" value="1"/>
</dbReference>
<organism evidence="2 3">
    <name type="scientific">Trifolium pratense</name>
    <name type="common">Red clover</name>
    <dbReference type="NCBI Taxonomy" id="57577"/>
    <lineage>
        <taxon>Eukaryota</taxon>
        <taxon>Viridiplantae</taxon>
        <taxon>Streptophyta</taxon>
        <taxon>Embryophyta</taxon>
        <taxon>Tracheophyta</taxon>
        <taxon>Spermatophyta</taxon>
        <taxon>Magnoliopsida</taxon>
        <taxon>eudicotyledons</taxon>
        <taxon>Gunneridae</taxon>
        <taxon>Pentapetalae</taxon>
        <taxon>rosids</taxon>
        <taxon>fabids</taxon>
        <taxon>Fabales</taxon>
        <taxon>Fabaceae</taxon>
        <taxon>Papilionoideae</taxon>
        <taxon>50 kb inversion clade</taxon>
        <taxon>NPAAA clade</taxon>
        <taxon>Hologalegina</taxon>
        <taxon>IRL clade</taxon>
        <taxon>Trifolieae</taxon>
        <taxon>Trifolium</taxon>
    </lineage>
</organism>